<comment type="caution">
    <text evidence="2">The sequence shown here is derived from an EMBL/GenBank/DDBJ whole genome shotgun (WGS) entry which is preliminary data.</text>
</comment>
<dbReference type="Pfam" id="PF13524">
    <property type="entry name" value="Glyco_trans_1_2"/>
    <property type="match status" value="1"/>
</dbReference>
<feature type="non-terminal residue" evidence="2">
    <location>
        <position position="111"/>
    </location>
</feature>
<accession>A0ABX1DKB9</accession>
<feature type="domain" description="Spore protein YkvP/CgeB glycosyl transferase-like" evidence="1">
    <location>
        <begin position="2"/>
        <end position="111"/>
    </location>
</feature>
<organism evidence="2 3">
    <name type="scientific">Tamlana crocina</name>
    <dbReference type="NCBI Taxonomy" id="393006"/>
    <lineage>
        <taxon>Bacteria</taxon>
        <taxon>Pseudomonadati</taxon>
        <taxon>Bacteroidota</taxon>
        <taxon>Flavobacteriia</taxon>
        <taxon>Flavobacteriales</taxon>
        <taxon>Flavobacteriaceae</taxon>
        <taxon>Tamlana</taxon>
    </lineage>
</organism>
<protein>
    <submittedName>
        <fullName evidence="2">Glycosyltransferase</fullName>
    </submittedName>
</protein>
<dbReference type="Gene3D" id="3.40.50.2000">
    <property type="entry name" value="Glycogen Phosphorylase B"/>
    <property type="match status" value="1"/>
</dbReference>
<dbReference type="SUPFAM" id="SSF53756">
    <property type="entry name" value="UDP-Glycosyltransferase/glycogen phosphorylase"/>
    <property type="match status" value="1"/>
</dbReference>
<reference evidence="2 3" key="1">
    <citation type="submission" date="2020-03" db="EMBL/GenBank/DDBJ databases">
        <title>Tamlana sp. nov, isolated from XXX.</title>
        <authorList>
            <person name="Cao W.R."/>
        </authorList>
    </citation>
    <scope>NUCLEOTIDE SEQUENCE [LARGE SCALE GENOMIC DNA]</scope>
    <source>
        <strain evidence="2 3">HST1-43</strain>
    </source>
</reference>
<gene>
    <name evidence="2" type="ORF">HC176_18265</name>
</gene>
<dbReference type="Proteomes" id="UP000760545">
    <property type="component" value="Unassembled WGS sequence"/>
</dbReference>
<dbReference type="RefSeq" id="WP_167920415.1">
    <property type="nucleotide sequence ID" value="NZ_JAAVJS010000607.1"/>
</dbReference>
<evidence type="ECO:0000313" key="3">
    <source>
        <dbReference type="Proteomes" id="UP000760545"/>
    </source>
</evidence>
<feature type="non-terminal residue" evidence="2">
    <location>
        <position position="1"/>
    </location>
</feature>
<name>A0ABX1DKB9_9FLAO</name>
<dbReference type="InterPro" id="IPR055259">
    <property type="entry name" value="YkvP/CgeB_Glyco_trans-like"/>
</dbReference>
<sequence length="111" mass="12888">AGPQYPENYNWSKNVERINHLPPAEHRKFYNSQEFTLNVTRQDMIKAGYSPSVRLFEAAACGVPIISDYWDGIHSIFEQGKEILIARDTSEVEKYFRNIPEKERKQIGENA</sequence>
<proteinExistence type="predicted"/>
<evidence type="ECO:0000313" key="2">
    <source>
        <dbReference type="EMBL" id="NJX17418.1"/>
    </source>
</evidence>
<evidence type="ECO:0000259" key="1">
    <source>
        <dbReference type="Pfam" id="PF13524"/>
    </source>
</evidence>
<keyword evidence="3" id="KW-1185">Reference proteome</keyword>
<dbReference type="EMBL" id="JAAVJS010000607">
    <property type="protein sequence ID" value="NJX17418.1"/>
    <property type="molecule type" value="Genomic_DNA"/>
</dbReference>